<keyword evidence="1" id="KW-0812">Transmembrane</keyword>
<gene>
    <name evidence="2" type="ORF">LCGC14_1617090</name>
</gene>
<comment type="caution">
    <text evidence="2">The sequence shown here is derived from an EMBL/GenBank/DDBJ whole genome shotgun (WGS) entry which is preliminary data.</text>
</comment>
<accession>A0A0F9KM54</accession>
<organism evidence="2">
    <name type="scientific">marine sediment metagenome</name>
    <dbReference type="NCBI Taxonomy" id="412755"/>
    <lineage>
        <taxon>unclassified sequences</taxon>
        <taxon>metagenomes</taxon>
        <taxon>ecological metagenomes</taxon>
    </lineage>
</organism>
<reference evidence="2" key="1">
    <citation type="journal article" date="2015" name="Nature">
        <title>Complex archaea that bridge the gap between prokaryotes and eukaryotes.</title>
        <authorList>
            <person name="Spang A."/>
            <person name="Saw J.H."/>
            <person name="Jorgensen S.L."/>
            <person name="Zaremba-Niedzwiedzka K."/>
            <person name="Martijn J."/>
            <person name="Lind A.E."/>
            <person name="van Eijk R."/>
            <person name="Schleper C."/>
            <person name="Guy L."/>
            <person name="Ettema T.J."/>
        </authorList>
    </citation>
    <scope>NUCLEOTIDE SEQUENCE</scope>
</reference>
<name>A0A0F9KM54_9ZZZZ</name>
<dbReference type="AlphaFoldDB" id="A0A0F9KM54"/>
<dbReference type="EMBL" id="LAZR01013163">
    <property type="protein sequence ID" value="KKM23258.1"/>
    <property type="molecule type" value="Genomic_DNA"/>
</dbReference>
<protein>
    <submittedName>
        <fullName evidence="2">Uncharacterized protein</fullName>
    </submittedName>
</protein>
<evidence type="ECO:0000256" key="1">
    <source>
        <dbReference type="SAM" id="Phobius"/>
    </source>
</evidence>
<keyword evidence="1" id="KW-0472">Membrane</keyword>
<sequence length="77" mass="8766">MRKVFTIAILVFLVIFNISYSNIFRGSVEAELAIKQLEDSTVSYSISRGAALGLIPFIVWCSGLFIILLMWIPKRKR</sequence>
<keyword evidence="1" id="KW-1133">Transmembrane helix</keyword>
<feature type="transmembrane region" description="Helical" evidence="1">
    <location>
        <begin position="45"/>
        <end position="72"/>
    </location>
</feature>
<proteinExistence type="predicted"/>
<evidence type="ECO:0000313" key="2">
    <source>
        <dbReference type="EMBL" id="KKM23258.1"/>
    </source>
</evidence>